<gene>
    <name evidence="6" type="ORF">P73_3134</name>
</gene>
<dbReference type="PANTHER" id="PTHR30290">
    <property type="entry name" value="PERIPLASMIC BINDING COMPONENT OF ABC TRANSPORTER"/>
    <property type="match status" value="1"/>
</dbReference>
<dbReference type="GO" id="GO:1904680">
    <property type="term" value="F:peptide transmembrane transporter activity"/>
    <property type="evidence" value="ECO:0007669"/>
    <property type="project" value="TreeGrafter"/>
</dbReference>
<protein>
    <submittedName>
        <fullName evidence="6">ABC transporter substrate-binding protein</fullName>
    </submittedName>
</protein>
<dbReference type="PIRSF" id="PIRSF002741">
    <property type="entry name" value="MppA"/>
    <property type="match status" value="1"/>
</dbReference>
<dbReference type="GO" id="GO:0015833">
    <property type="term" value="P:peptide transport"/>
    <property type="evidence" value="ECO:0007669"/>
    <property type="project" value="TreeGrafter"/>
</dbReference>
<dbReference type="GO" id="GO:0030288">
    <property type="term" value="C:outer membrane-bounded periplasmic space"/>
    <property type="evidence" value="ECO:0007669"/>
    <property type="project" value="UniProtKB-ARBA"/>
</dbReference>
<dbReference type="STRING" id="1208324.P73_3134"/>
<proteinExistence type="inferred from homology"/>
<organism evidence="6 7">
    <name type="scientific">Celeribacter indicus</name>
    <dbReference type="NCBI Taxonomy" id="1208324"/>
    <lineage>
        <taxon>Bacteria</taxon>
        <taxon>Pseudomonadati</taxon>
        <taxon>Pseudomonadota</taxon>
        <taxon>Alphaproteobacteria</taxon>
        <taxon>Rhodobacterales</taxon>
        <taxon>Roseobacteraceae</taxon>
        <taxon>Celeribacter</taxon>
    </lineage>
</organism>
<dbReference type="Gene3D" id="3.10.105.10">
    <property type="entry name" value="Dipeptide-binding Protein, Domain 3"/>
    <property type="match status" value="1"/>
</dbReference>
<evidence type="ECO:0000313" key="6">
    <source>
        <dbReference type="EMBL" id="AJE47849.1"/>
    </source>
</evidence>
<dbReference type="Gene3D" id="3.40.190.10">
    <property type="entry name" value="Periplasmic binding protein-like II"/>
    <property type="match status" value="1"/>
</dbReference>
<comment type="similarity">
    <text evidence="2">Belongs to the bacterial solute-binding protein 5 family.</text>
</comment>
<dbReference type="InterPro" id="IPR039424">
    <property type="entry name" value="SBP_5"/>
</dbReference>
<dbReference type="Pfam" id="PF00496">
    <property type="entry name" value="SBP_bac_5"/>
    <property type="match status" value="1"/>
</dbReference>
<dbReference type="OrthoDB" id="9803988at2"/>
<feature type="domain" description="Solute-binding protein family 5" evidence="5">
    <location>
        <begin position="74"/>
        <end position="437"/>
    </location>
</feature>
<evidence type="ECO:0000256" key="1">
    <source>
        <dbReference type="ARBA" id="ARBA00004418"/>
    </source>
</evidence>
<feature type="signal peptide" evidence="4">
    <location>
        <begin position="1"/>
        <end position="23"/>
    </location>
</feature>
<reference evidence="6 7" key="1">
    <citation type="journal article" date="2014" name="Int. J. Syst. Evol. Microbiol.">
        <title>Celeribacter indicus sp. nov., a polycyclic aromatic hydrocarbon-degrading bacterium from deep-sea sediment and reclassification of Huaishuia halophila as Celeribacter halophilus comb. nov.</title>
        <authorList>
            <person name="Lai Q."/>
            <person name="Cao J."/>
            <person name="Yuan J."/>
            <person name="Li F."/>
            <person name="Shao Z."/>
        </authorList>
    </citation>
    <scope>NUCLEOTIDE SEQUENCE [LARGE SCALE GENOMIC DNA]</scope>
    <source>
        <strain evidence="6">P73</strain>
    </source>
</reference>
<dbReference type="HOGENOM" id="CLU_017028_7_3_5"/>
<dbReference type="RefSeq" id="WP_043870314.1">
    <property type="nucleotide sequence ID" value="NZ_CP004393.1"/>
</dbReference>
<dbReference type="GO" id="GO:0043190">
    <property type="term" value="C:ATP-binding cassette (ABC) transporter complex"/>
    <property type="evidence" value="ECO:0007669"/>
    <property type="project" value="InterPro"/>
</dbReference>
<dbReference type="InterPro" id="IPR000914">
    <property type="entry name" value="SBP_5_dom"/>
</dbReference>
<evidence type="ECO:0000259" key="5">
    <source>
        <dbReference type="Pfam" id="PF00496"/>
    </source>
</evidence>
<evidence type="ECO:0000313" key="7">
    <source>
        <dbReference type="Proteomes" id="UP000031521"/>
    </source>
</evidence>
<keyword evidence="3 4" id="KW-0732">Signal</keyword>
<comment type="subcellular location">
    <subcellularLocation>
        <location evidence="1">Periplasm</location>
    </subcellularLocation>
</comment>
<keyword evidence="7" id="KW-1185">Reference proteome</keyword>
<evidence type="ECO:0000256" key="4">
    <source>
        <dbReference type="SAM" id="SignalP"/>
    </source>
</evidence>
<dbReference type="SUPFAM" id="SSF53850">
    <property type="entry name" value="Periplasmic binding protein-like II"/>
    <property type="match status" value="1"/>
</dbReference>
<dbReference type="InterPro" id="IPR030678">
    <property type="entry name" value="Peptide/Ni-bd"/>
</dbReference>
<sequence>MRHYLAFTTALVVGAMAFTPLVAQDAHQGGVFTFAAESDPPTFDCHSATDFYSTQHLSPHYSTLLRYVPGNYPEITGDLAESWEVSEDSLTYTFKIHDNVQFHDGTPLTSADIKASYERIIDPPEGVVSPRQSELLDIASVETPDDTTVVFQLSEVNPGILDSLASPWNCIYSAKLLAENPDYPARMVMGSGPFVFEEFVPGSHWRGSRFEAFHREGKPHLDGFEIKRMDTSAIVNAFSAGQIQGYFRPLSPPNARQIESARGDEVQFQKTPSVGMNLLVFNSSQPPLDDPRVRRALALAVDQRAGASVLGQTSTTGLVGGLLRPGYSMALTPEELAEMPGFGEDVEAAREEARRLLQEAGQTNLTIDILSRKQNSHTAGAVFIAEQWQRIGVSAKVTYSDNPTTFQRQGNFQAAIDFNLANTDDPSVLFVKYLPDSPNNYGLYEDAQLEELFEAQKRTLDPAEREEIVHDFERRVLQEAYYIPLFWTERIIALSSDVGGFESAPPLEVEQSLENLWIAGED</sequence>
<feature type="chain" id="PRO_5002114127" evidence="4">
    <location>
        <begin position="24"/>
        <end position="522"/>
    </location>
</feature>
<dbReference type="Proteomes" id="UP000031521">
    <property type="component" value="Chromosome"/>
</dbReference>
<dbReference type="EMBL" id="CP004393">
    <property type="protein sequence ID" value="AJE47849.1"/>
    <property type="molecule type" value="Genomic_DNA"/>
</dbReference>
<dbReference type="AlphaFoldDB" id="A0A0B5DXX7"/>
<dbReference type="CDD" id="cd00995">
    <property type="entry name" value="PBP2_NikA_DppA_OppA_like"/>
    <property type="match status" value="1"/>
</dbReference>
<dbReference type="PANTHER" id="PTHR30290:SF38">
    <property type="entry name" value="D,D-DIPEPTIDE-BINDING PERIPLASMIC PROTEIN DDPA-RELATED"/>
    <property type="match status" value="1"/>
</dbReference>
<evidence type="ECO:0000256" key="3">
    <source>
        <dbReference type="ARBA" id="ARBA00022729"/>
    </source>
</evidence>
<dbReference type="KEGG" id="cid:P73_3134"/>
<evidence type="ECO:0000256" key="2">
    <source>
        <dbReference type="ARBA" id="ARBA00005695"/>
    </source>
</evidence>
<accession>A0A0B5DXX7</accession>
<name>A0A0B5DXX7_9RHOB</name>